<evidence type="ECO:0000313" key="2">
    <source>
        <dbReference type="Proteomes" id="UP000540412"/>
    </source>
</evidence>
<accession>A0A7W9PNA4</accession>
<dbReference type="RefSeq" id="WP_040752195.1">
    <property type="nucleotide sequence ID" value="NZ_JACHIT010000002.1"/>
</dbReference>
<dbReference type="AlphaFoldDB" id="A0A7W9PNA4"/>
<reference evidence="1 2" key="1">
    <citation type="submission" date="2020-08" db="EMBL/GenBank/DDBJ databases">
        <title>Sequencing the genomes of 1000 actinobacteria strains.</title>
        <authorList>
            <person name="Klenk H.-P."/>
        </authorList>
    </citation>
    <scope>NUCLEOTIDE SEQUENCE [LARGE SCALE GENOMIC DNA]</scope>
    <source>
        <strain evidence="1 2">DSM 43582</strain>
    </source>
</reference>
<gene>
    <name evidence="1" type="ORF">BJY24_007675</name>
</gene>
<dbReference type="Proteomes" id="UP000540412">
    <property type="component" value="Unassembled WGS sequence"/>
</dbReference>
<protein>
    <submittedName>
        <fullName evidence="1">Uncharacterized protein</fullName>
    </submittedName>
</protein>
<organism evidence="1 2">
    <name type="scientific">Nocardia transvalensis</name>
    <dbReference type="NCBI Taxonomy" id="37333"/>
    <lineage>
        <taxon>Bacteria</taxon>
        <taxon>Bacillati</taxon>
        <taxon>Actinomycetota</taxon>
        <taxon>Actinomycetes</taxon>
        <taxon>Mycobacteriales</taxon>
        <taxon>Nocardiaceae</taxon>
        <taxon>Nocardia</taxon>
    </lineage>
</organism>
<evidence type="ECO:0000313" key="1">
    <source>
        <dbReference type="EMBL" id="MBB5918763.1"/>
    </source>
</evidence>
<dbReference type="EMBL" id="JACHIT010000002">
    <property type="protein sequence ID" value="MBB5918763.1"/>
    <property type="molecule type" value="Genomic_DNA"/>
</dbReference>
<proteinExistence type="predicted"/>
<name>A0A7W9PNA4_9NOCA</name>
<keyword evidence="2" id="KW-1185">Reference proteome</keyword>
<comment type="caution">
    <text evidence="1">The sequence shown here is derived from an EMBL/GenBank/DDBJ whole genome shotgun (WGS) entry which is preliminary data.</text>
</comment>
<sequence>MSRLAEASAEPILVEAPVVGAYLLELAERLGVTVDPATIHAVFDRACGGQLNPRGPDGRRASTLNGSGLPLDVNVTGGLGEVMPVIRYVTQSGTEHREFGPRVAAQLAVIRDLAGWLPHGSRASADLLQNFVETLFPDPDKVAVGERFATWTGVVHHAAMPHHLARLKVYGNLSAVPGALRRLCDAWPGFAGLIPEFDSRRLIKPVFAALEVDASGDLNHKIYLDTRTGDAAVPTTLVRYFGEPVREALAEFARCGVDPDEIHKTKIIVCCASSVQTSSVTTYIGHARHLGTIEMARELSIRHHGTTRAVDALTRAAESCGAMWRRSYVALGFSAERGLDKLNVYGPPVWTQCVQPSATGVSEIVRPVRAGPHR</sequence>